<organism evidence="2 3">
    <name type="scientific">Micavibrio aeruginosavorus</name>
    <dbReference type="NCBI Taxonomy" id="349221"/>
    <lineage>
        <taxon>Bacteria</taxon>
        <taxon>Pseudomonadati</taxon>
        <taxon>Bdellovibrionota</taxon>
        <taxon>Bdellovibrionia</taxon>
        <taxon>Bdellovibrionales</taxon>
        <taxon>Pseudobdellovibrionaceae</taxon>
        <taxon>Micavibrio</taxon>
    </lineage>
</organism>
<evidence type="ECO:0000259" key="1">
    <source>
        <dbReference type="Pfam" id="PF16363"/>
    </source>
</evidence>
<dbReference type="PANTHER" id="PTHR43000">
    <property type="entry name" value="DTDP-D-GLUCOSE 4,6-DEHYDRATASE-RELATED"/>
    <property type="match status" value="1"/>
</dbReference>
<dbReference type="InterPro" id="IPR016040">
    <property type="entry name" value="NAD(P)-bd_dom"/>
</dbReference>
<gene>
    <name evidence="2" type="ORF">HYS17_02285</name>
</gene>
<dbReference type="EMBL" id="CP066681">
    <property type="protein sequence ID" value="QQG36624.1"/>
    <property type="molecule type" value="Genomic_DNA"/>
</dbReference>
<proteinExistence type="predicted"/>
<dbReference type="Gene3D" id="3.90.25.10">
    <property type="entry name" value="UDP-galactose 4-epimerase, domain 1"/>
    <property type="match status" value="1"/>
</dbReference>
<evidence type="ECO:0000313" key="2">
    <source>
        <dbReference type="EMBL" id="QQG36624.1"/>
    </source>
</evidence>
<dbReference type="Proteomes" id="UP000595362">
    <property type="component" value="Chromosome"/>
</dbReference>
<dbReference type="InterPro" id="IPR036291">
    <property type="entry name" value="NAD(P)-bd_dom_sf"/>
</dbReference>
<name>A0A7T5R390_9BACT</name>
<dbReference type="AlphaFoldDB" id="A0A7T5R390"/>
<sequence length="352" mass="39422">MTKRTILITGAAGFVGHHMVEHILKNTDFNIIGIDSLSYSGSLDRLRDIQIDPFHHPRFTHMGYDFRQPAGPNLIRELASVTHVLHMGAESHVDRSIADPMSFVMANVVGTTNMLELARGLPQMELFIYFSTDEVFGPVPLDPAYPGHQETAVHSPKNPYAATKSSGEQMVTAFANTYGIPCIITRQMNIFGERQHPEKFIPKVIRSVLSGAVVPIHATPDKTQAGMRHYIHARNVADAHMFLLEKRPWIGNACGHVESYHIVGEREVDNLQLALMIERFVRDLAPASGLKVAGLCYEMVDFHSSRPGHDLRYALDGRKMKALGWQPPKNFEESLKKTVQWSLENPGWLSNP</sequence>
<feature type="domain" description="NAD(P)-binding" evidence="1">
    <location>
        <begin position="7"/>
        <end position="338"/>
    </location>
</feature>
<dbReference type="Gene3D" id="3.40.50.720">
    <property type="entry name" value="NAD(P)-binding Rossmann-like Domain"/>
    <property type="match status" value="1"/>
</dbReference>
<protein>
    <submittedName>
        <fullName evidence="2">GDP-mannose 4,6-dehydratase</fullName>
    </submittedName>
</protein>
<reference evidence="2 3" key="1">
    <citation type="submission" date="2020-07" db="EMBL/GenBank/DDBJ databases">
        <title>Huge and variable diversity of episymbiotic CPR bacteria and DPANN archaea in groundwater ecosystems.</title>
        <authorList>
            <person name="He C.Y."/>
            <person name="Keren R."/>
            <person name="Whittaker M."/>
            <person name="Farag I.F."/>
            <person name="Doudna J."/>
            <person name="Cate J.H.D."/>
            <person name="Banfield J.F."/>
        </authorList>
    </citation>
    <scope>NUCLEOTIDE SEQUENCE [LARGE SCALE GENOMIC DNA]</scope>
    <source>
        <strain evidence="2">NC_groundwater_70_Ag_B-0.1um_54_66</strain>
    </source>
</reference>
<dbReference type="Pfam" id="PF16363">
    <property type="entry name" value="GDP_Man_Dehyd"/>
    <property type="match status" value="1"/>
</dbReference>
<evidence type="ECO:0000313" key="3">
    <source>
        <dbReference type="Proteomes" id="UP000595362"/>
    </source>
</evidence>
<dbReference type="SUPFAM" id="SSF51735">
    <property type="entry name" value="NAD(P)-binding Rossmann-fold domains"/>
    <property type="match status" value="1"/>
</dbReference>
<accession>A0A7T5R390</accession>